<dbReference type="InterPro" id="IPR044611">
    <property type="entry name" value="E3A/B/C-like"/>
</dbReference>
<dbReference type="GO" id="GO:0000209">
    <property type="term" value="P:protein polyubiquitination"/>
    <property type="evidence" value="ECO:0007669"/>
    <property type="project" value="InterPro"/>
</dbReference>
<dbReference type="CDD" id="cd00078">
    <property type="entry name" value="HECTc"/>
    <property type="match status" value="1"/>
</dbReference>
<dbReference type="Gene3D" id="3.30.2160.10">
    <property type="entry name" value="Hect, E3 ligase catalytic domain"/>
    <property type="match status" value="1"/>
</dbReference>
<evidence type="ECO:0000313" key="7">
    <source>
        <dbReference type="Proteomes" id="UP000035681"/>
    </source>
</evidence>
<dbReference type="SUPFAM" id="SSF56204">
    <property type="entry name" value="Hect, E3 ligase catalytic domain"/>
    <property type="match status" value="1"/>
</dbReference>
<evidence type="ECO:0000256" key="3">
    <source>
        <dbReference type="ARBA" id="ARBA00022679"/>
    </source>
</evidence>
<dbReference type="WBParaSite" id="TCONS_00008509.p1">
    <property type="protein sequence ID" value="TCONS_00008509.p1"/>
    <property type="gene ID" value="XLOC_006446"/>
</dbReference>
<sequence>SIMDNKNVMLNNSVLLLQNYCRKRLSKSKHIDDIKKELQTFINPSIIKNDDIAKSNTVSSLKNVQMLNYTIYFLYLERKNELKVYSDSFILLIRAIIKSLEYTDPKISFAALFLSKVYLKKANNVVKKLFEYIPKFLNSLDVSIYGYSKSYATMVHFLISFTSTSSWRIIQGNQTIQIALSSMFPQLLTILFLPESFDNLSNTLKKSFSEKKIILGNECVDGIFLLFLKSLSSTDINCKKTVNIFIELMKIPSLIQCLSNISFKKMMDDKVYTKLLLFYYDNSEFFINSLHQSNYLSYFANFIDLSNHFQDEVIENLLKWLHHVHLCLKLFQELVPSVKNATKNRTTYWHPLFGNIIYNLENTNTDAFKLMRKQLSLLWSKQFLKLLFFNLLEKRESNNGKKNSIGFLKKADLDTTNLGLSLGDVRNSIQGLFKNFVKNCNATSIPPPGISTLICDLYYTILETFQNIQLDILAAITSDDLILPALWNHINRDSRSLNFYFKILPQYKEFESPHFSVLILFSKATVSILNLLDEKEMYEIQKPFTLNELCEIGRFANHFCFKVIWGKIIKIEQPKDHPVYEAMYKLLNVLYNRDWRRSFTNNYKKFWIAPDTKGTSIINMYENDDKEAKFIMTYLPHLIPLMDRVEYFRKIVGKEKDAYASPAKSITIERTHIIEDGYRQLNGMNPKDLKNTIRVKFVNAQGLDEAGIDRDGVFKEFLELTLRQVFDPQLNLFHTTENNYIMPSPTSYFHEDHLQLFLFVGKMLAKSVYEGIVTDLKIAPVLLAIMTGKKLSAFDELSKLDPNLYKSLTYIKYYNDSDDIGDLDLTFSIDEQELGVIKTIDLIPGGRHIAVTNENKIRYIHTMAQYRVYVQTKEQNAAFVKGFTSVLDQTWLNFFSPHEIQFLISGNNDDINIADLKMHVHYYGGFHSQHRVIKWLWEILEKDLEPEERRLFLKFVTSCSQAPLQGFKHLYPQFSIRCVEYGDDDDPGDTIGSVVRGFFAIKKKCNNDRLPTSSTCFNLLKLPNYSKKSILLEKLRYAIHAGTGFELS</sequence>
<comment type="catalytic activity">
    <reaction evidence="1">
        <text>S-ubiquitinyl-[E2 ubiquitin-conjugating enzyme]-L-cysteine + [acceptor protein]-L-lysine = [E2 ubiquitin-conjugating enzyme]-L-cysteine + N(6)-ubiquitinyl-[acceptor protein]-L-lysine.</text>
        <dbReference type="EC" id="2.3.2.26"/>
    </reaction>
</comment>
<keyword evidence="4 5" id="KW-0833">Ubl conjugation pathway</keyword>
<reference evidence="8" key="1">
    <citation type="submission" date="2024-02" db="UniProtKB">
        <authorList>
            <consortium name="WormBaseParasite"/>
        </authorList>
    </citation>
    <scope>IDENTIFICATION</scope>
</reference>
<evidence type="ECO:0000256" key="5">
    <source>
        <dbReference type="PROSITE-ProRule" id="PRU00104"/>
    </source>
</evidence>
<dbReference type="Pfam" id="PF00632">
    <property type="entry name" value="HECT"/>
    <property type="match status" value="1"/>
</dbReference>
<dbReference type="Gene3D" id="3.30.2410.10">
    <property type="entry name" value="Hect, E3 ligase catalytic domain"/>
    <property type="match status" value="1"/>
</dbReference>
<organism evidence="7 8">
    <name type="scientific">Strongyloides stercoralis</name>
    <name type="common">Threadworm</name>
    <dbReference type="NCBI Taxonomy" id="6248"/>
    <lineage>
        <taxon>Eukaryota</taxon>
        <taxon>Metazoa</taxon>
        <taxon>Ecdysozoa</taxon>
        <taxon>Nematoda</taxon>
        <taxon>Chromadorea</taxon>
        <taxon>Rhabditida</taxon>
        <taxon>Tylenchina</taxon>
        <taxon>Panagrolaimomorpha</taxon>
        <taxon>Strongyloidoidea</taxon>
        <taxon>Strongyloididae</taxon>
        <taxon>Strongyloides</taxon>
    </lineage>
</organism>
<name>A0AAF5D8I2_STRER</name>
<evidence type="ECO:0000256" key="2">
    <source>
        <dbReference type="ARBA" id="ARBA00012485"/>
    </source>
</evidence>
<dbReference type="FunFam" id="3.30.2160.10:FF:000002">
    <property type="entry name" value="Putative Ubiquitin-protein ligase E3C"/>
    <property type="match status" value="1"/>
</dbReference>
<dbReference type="EC" id="2.3.2.26" evidence="2"/>
<dbReference type="InterPro" id="IPR000569">
    <property type="entry name" value="HECT_dom"/>
</dbReference>
<dbReference type="InterPro" id="IPR035983">
    <property type="entry name" value="Hect_E3_ubiquitin_ligase"/>
</dbReference>
<dbReference type="SMART" id="SM00119">
    <property type="entry name" value="HECTc"/>
    <property type="match status" value="1"/>
</dbReference>
<proteinExistence type="predicted"/>
<keyword evidence="7" id="KW-1185">Reference proteome</keyword>
<dbReference type="GO" id="GO:0061630">
    <property type="term" value="F:ubiquitin protein ligase activity"/>
    <property type="evidence" value="ECO:0007669"/>
    <property type="project" value="UniProtKB-EC"/>
</dbReference>
<dbReference type="PROSITE" id="PS50237">
    <property type="entry name" value="HECT"/>
    <property type="match status" value="1"/>
</dbReference>
<dbReference type="PANTHER" id="PTHR45700:SF3">
    <property type="entry name" value="UBIQUITIN-PROTEIN LIGASE E3B"/>
    <property type="match status" value="1"/>
</dbReference>
<evidence type="ECO:0000256" key="1">
    <source>
        <dbReference type="ARBA" id="ARBA00000885"/>
    </source>
</evidence>
<evidence type="ECO:0000259" key="6">
    <source>
        <dbReference type="PROSITE" id="PS50237"/>
    </source>
</evidence>
<dbReference type="PANTHER" id="PTHR45700">
    <property type="entry name" value="UBIQUITIN-PROTEIN LIGASE E3C"/>
    <property type="match status" value="1"/>
</dbReference>
<dbReference type="GO" id="GO:0006511">
    <property type="term" value="P:ubiquitin-dependent protein catabolic process"/>
    <property type="evidence" value="ECO:0007669"/>
    <property type="project" value="TreeGrafter"/>
</dbReference>
<feature type="domain" description="HECT" evidence="6">
    <location>
        <begin position="685"/>
        <end position="1048"/>
    </location>
</feature>
<feature type="active site" description="Glycyl thioester intermediate" evidence="5">
    <location>
        <position position="1016"/>
    </location>
</feature>
<evidence type="ECO:0000313" key="8">
    <source>
        <dbReference type="WBParaSite" id="TCONS_00008509.p1"/>
    </source>
</evidence>
<accession>A0AAF5D8I2</accession>
<dbReference type="AlphaFoldDB" id="A0AAF5D8I2"/>
<keyword evidence="3" id="KW-0808">Transferase</keyword>
<dbReference type="Gene3D" id="3.90.1750.10">
    <property type="entry name" value="Hect, E3 ligase catalytic domains"/>
    <property type="match status" value="1"/>
</dbReference>
<dbReference type="Proteomes" id="UP000035681">
    <property type="component" value="Unplaced"/>
</dbReference>
<evidence type="ECO:0000256" key="4">
    <source>
        <dbReference type="ARBA" id="ARBA00022786"/>
    </source>
</evidence>
<protein>
    <recommendedName>
        <fullName evidence="2">HECT-type E3 ubiquitin transferase</fullName>
        <ecNumber evidence="2">2.3.2.26</ecNumber>
    </recommendedName>
</protein>